<sequence>MKSSKKWLWAVLIIAVIVVIGMLMPKETHPSADTRVILDHTYQTYIAPICFEESNATNFLAESTLKEAKSLNYPPHSPCTEEALDSEDDRLLPSLLKELGVLSKKWDGW</sequence>
<keyword evidence="1" id="KW-0472">Membrane</keyword>
<organism evidence="2 3">
    <name type="scientific">Sporosarcina pasteurii</name>
    <name type="common">Bacillus pasteurii</name>
    <dbReference type="NCBI Taxonomy" id="1474"/>
    <lineage>
        <taxon>Bacteria</taxon>
        <taxon>Bacillati</taxon>
        <taxon>Bacillota</taxon>
        <taxon>Bacilli</taxon>
        <taxon>Bacillales</taxon>
        <taxon>Caryophanaceae</taxon>
        <taxon>Sporosarcina</taxon>
    </lineage>
</organism>
<dbReference type="AlphaFoldDB" id="A0A380C950"/>
<dbReference type="Proteomes" id="UP000254519">
    <property type="component" value="Unassembled WGS sequence"/>
</dbReference>
<keyword evidence="3" id="KW-1185">Reference proteome</keyword>
<feature type="transmembrane region" description="Helical" evidence="1">
    <location>
        <begin position="7"/>
        <end position="25"/>
    </location>
</feature>
<dbReference type="OrthoDB" id="2390164at2"/>
<evidence type="ECO:0000313" key="3">
    <source>
        <dbReference type="Proteomes" id="UP000254519"/>
    </source>
</evidence>
<accession>A0A380C950</accession>
<name>A0A380C950_SPOPA</name>
<dbReference type="RefSeq" id="WP_115362788.1">
    <property type="nucleotide sequence ID" value="NZ_CP038012.1"/>
</dbReference>
<keyword evidence="1" id="KW-0812">Transmembrane</keyword>
<keyword evidence="1" id="KW-1133">Transmembrane helix</keyword>
<proteinExistence type="predicted"/>
<evidence type="ECO:0000256" key="1">
    <source>
        <dbReference type="SAM" id="Phobius"/>
    </source>
</evidence>
<dbReference type="EMBL" id="UGYZ01000002">
    <property type="protein sequence ID" value="SUJ15471.1"/>
    <property type="molecule type" value="Genomic_DNA"/>
</dbReference>
<gene>
    <name evidence="2" type="ORF">NCTC4822_02617</name>
</gene>
<reference evidence="2 3" key="1">
    <citation type="submission" date="2018-06" db="EMBL/GenBank/DDBJ databases">
        <authorList>
            <consortium name="Pathogen Informatics"/>
            <person name="Doyle S."/>
        </authorList>
    </citation>
    <scope>NUCLEOTIDE SEQUENCE [LARGE SCALE GENOMIC DNA]</scope>
    <source>
        <strain evidence="3">ATCC 11859 / DSM 33 / NCIB 8841 / NCTC 4822</strain>
    </source>
</reference>
<evidence type="ECO:0000313" key="2">
    <source>
        <dbReference type="EMBL" id="SUJ15471.1"/>
    </source>
</evidence>
<protein>
    <submittedName>
        <fullName evidence="2">Uncharacterized protein</fullName>
    </submittedName>
</protein>